<feature type="signal peptide" evidence="13">
    <location>
        <begin position="1"/>
        <end position="22"/>
    </location>
</feature>
<protein>
    <submittedName>
        <fullName evidence="17">TonB-dependent receptor</fullName>
    </submittedName>
</protein>
<dbReference type="InterPro" id="IPR000531">
    <property type="entry name" value="Beta-barrel_TonB"/>
</dbReference>
<gene>
    <name evidence="16" type="ORF">HT657_08440</name>
    <name evidence="17" type="ORF">HT672_05920</name>
</gene>
<evidence type="ECO:0000256" key="3">
    <source>
        <dbReference type="ARBA" id="ARBA00022448"/>
    </source>
</evidence>
<comment type="similarity">
    <text evidence="2">Belongs to the TonB-dependent receptor family. Hemoglobin/haptoglobin binding protein subfamily.</text>
</comment>
<evidence type="ECO:0000256" key="8">
    <source>
        <dbReference type="ARBA" id="ARBA00023136"/>
    </source>
</evidence>
<feature type="domain" description="TonB-dependent receptor plug" evidence="15">
    <location>
        <begin position="38"/>
        <end position="141"/>
    </location>
</feature>
<dbReference type="Gene3D" id="2.40.170.20">
    <property type="entry name" value="TonB-dependent receptor, beta-barrel domain"/>
    <property type="match status" value="1"/>
</dbReference>
<dbReference type="AlphaFoldDB" id="A0A949T1X9"/>
<keyword evidence="8 11" id="KW-0472">Membrane</keyword>
<evidence type="ECO:0000256" key="11">
    <source>
        <dbReference type="PROSITE-ProRule" id="PRU01360"/>
    </source>
</evidence>
<evidence type="ECO:0000256" key="13">
    <source>
        <dbReference type="SAM" id="SignalP"/>
    </source>
</evidence>
<evidence type="ECO:0000256" key="4">
    <source>
        <dbReference type="ARBA" id="ARBA00022452"/>
    </source>
</evidence>
<dbReference type="Proteomes" id="UP001196379">
    <property type="component" value="Unassembled WGS sequence"/>
</dbReference>
<dbReference type="RefSeq" id="WP_157403651.1">
    <property type="nucleotide sequence ID" value="NZ_JABULY010000006.1"/>
</dbReference>
<evidence type="ECO:0000256" key="12">
    <source>
        <dbReference type="RuleBase" id="RU003357"/>
    </source>
</evidence>
<organism evidence="17 18">
    <name type="scientific">Ursidibacter maritimus</name>
    <dbReference type="NCBI Taxonomy" id="1331689"/>
    <lineage>
        <taxon>Bacteria</taxon>
        <taxon>Pseudomonadati</taxon>
        <taxon>Pseudomonadota</taxon>
        <taxon>Gammaproteobacteria</taxon>
        <taxon>Pasteurellales</taxon>
        <taxon>Pasteurellaceae</taxon>
        <taxon>Ursidibacter</taxon>
    </lineage>
</organism>
<keyword evidence="5 11" id="KW-0812">Transmembrane</keyword>
<dbReference type="GO" id="GO:0009279">
    <property type="term" value="C:cell outer membrane"/>
    <property type="evidence" value="ECO:0007669"/>
    <property type="project" value="UniProtKB-SubCell"/>
</dbReference>
<evidence type="ECO:0000259" key="14">
    <source>
        <dbReference type="Pfam" id="PF00593"/>
    </source>
</evidence>
<dbReference type="Pfam" id="PF07715">
    <property type="entry name" value="Plug"/>
    <property type="match status" value="1"/>
</dbReference>
<evidence type="ECO:0000313" key="18">
    <source>
        <dbReference type="Proteomes" id="UP000732858"/>
    </source>
</evidence>
<evidence type="ECO:0000313" key="17">
    <source>
        <dbReference type="EMBL" id="MBV6546821.1"/>
    </source>
</evidence>
<dbReference type="PANTHER" id="PTHR30069:SF29">
    <property type="entry name" value="HEMOGLOBIN AND HEMOGLOBIN-HAPTOGLOBIN-BINDING PROTEIN 1-RELATED"/>
    <property type="match status" value="1"/>
</dbReference>
<comment type="subcellular location">
    <subcellularLocation>
        <location evidence="1 11">Cell outer membrane</location>
        <topology evidence="1 11">Multi-pass membrane protein</topology>
    </subcellularLocation>
</comment>
<dbReference type="InterPro" id="IPR039426">
    <property type="entry name" value="TonB-dep_rcpt-like"/>
</dbReference>
<dbReference type="OrthoDB" id="9764669at2"/>
<keyword evidence="19" id="KW-1185">Reference proteome</keyword>
<dbReference type="EMBL" id="JABUMC010000011">
    <property type="protein sequence ID" value="MBV6546821.1"/>
    <property type="molecule type" value="Genomic_DNA"/>
</dbReference>
<feature type="chain" id="PRO_5037313890" evidence="13">
    <location>
        <begin position="23"/>
        <end position="710"/>
    </location>
</feature>
<dbReference type="InterPro" id="IPR037066">
    <property type="entry name" value="Plug_dom_sf"/>
</dbReference>
<accession>A0A949T1X9</accession>
<dbReference type="SUPFAM" id="SSF56935">
    <property type="entry name" value="Porins"/>
    <property type="match status" value="1"/>
</dbReference>
<keyword evidence="3 11" id="KW-0813">Transport</keyword>
<dbReference type="PROSITE" id="PS51257">
    <property type="entry name" value="PROKAR_LIPOPROTEIN"/>
    <property type="match status" value="1"/>
</dbReference>
<dbReference type="GO" id="GO:0015344">
    <property type="term" value="F:siderophore uptake transmembrane transporter activity"/>
    <property type="evidence" value="ECO:0007669"/>
    <property type="project" value="TreeGrafter"/>
</dbReference>
<dbReference type="GeneID" id="65549586"/>
<dbReference type="GO" id="GO:0044718">
    <property type="term" value="P:siderophore transmembrane transport"/>
    <property type="evidence" value="ECO:0007669"/>
    <property type="project" value="TreeGrafter"/>
</dbReference>
<proteinExistence type="inferred from homology"/>
<evidence type="ECO:0000256" key="2">
    <source>
        <dbReference type="ARBA" id="ARBA00008143"/>
    </source>
</evidence>
<dbReference type="EMBL" id="JABULY010000006">
    <property type="protein sequence ID" value="MBV6532149.1"/>
    <property type="molecule type" value="Genomic_DNA"/>
</dbReference>
<sequence>MSLKPQTIAILVAQACCVSAMANNSTQTTALDPIIVSDISNTNATIGQKDLDRMSAKDLRGVLSTIPNVNVKNFRHGQLRDIEIRGMGVPFGMATGHNQVTMELDGMPMTQSFEFPHIGYHSRQYFDTADLKRVTVHKGPNKDGLAGHIRLQTKDARDYLKDNQRYGGQLRMGYMGDSDSYHVGLTGAALLGERASASISYTRRWFNEFNNKGGLDVVGSKRSKSNPSSGYSNALNVKFDFTPNNANVFKLNLQHYDLTSGLNDLYSLGNSPRYNTHAKTNHQKNQRNAFALSHELHHENPLFDTLNWQVSLQNTKSQMTQQTDRTVPKTQKRELWREGDDFKTTMLNFKMDLNKSVGELIVNDFNYGLNLQQSKVQSLRYRQEKTLAFFPTQKQMQAKLYLSDRVSFGTSGISLTPSVHLTHIKIKPKKENLTEQKVQELFNYSRTALGYGLRADYSVNQAQLLSLNYHHATRLPGYGENNVQSYGHWGTRPNPNLKPEISDGLEFTWRSEGEWGKQTTTLFYNRYRDLIFLDMSECGSTFNQNVPCDLANQKGKSRVYGIEFDGKLNLDMLGLAKGMTLNTGFSYGKDKDSSGKPRGYIDPLTGFVALAYTQPDDIWGVEAKVKFAAAKKVKDMPKSKGWERLPGYGVLDITAHYNVTQNLHIDVGVYNALDKQYAVWGKARGAISNGDYRRHTEAGRHFGANVSYKF</sequence>
<keyword evidence="9 17" id="KW-0675">Receptor</keyword>
<evidence type="ECO:0000256" key="7">
    <source>
        <dbReference type="ARBA" id="ARBA00023077"/>
    </source>
</evidence>
<dbReference type="InterPro" id="IPR036942">
    <property type="entry name" value="Beta-barrel_TonB_sf"/>
</dbReference>
<evidence type="ECO:0000256" key="9">
    <source>
        <dbReference type="ARBA" id="ARBA00023170"/>
    </source>
</evidence>
<reference evidence="17 19" key="1">
    <citation type="journal article" date="2021" name="Mol. Ecol.">
        <title>Polar bear-adapted Ursidibacter maritimus are remarkably conserved after generations in captivity.</title>
        <authorList>
            <person name="Espinosa-Gongora C."/>
            <person name="Hansen M.J."/>
            <person name="Bertelsen M.F."/>
            <person name="Bojesen A.M."/>
        </authorList>
    </citation>
    <scope>NUCLEOTIDE SEQUENCE</scope>
    <source>
        <strain evidence="17">Pb43105x</strain>
        <strain evidence="16 19">Pb43106</strain>
    </source>
</reference>
<keyword evidence="10 11" id="KW-0998">Cell outer membrane</keyword>
<evidence type="ECO:0000256" key="5">
    <source>
        <dbReference type="ARBA" id="ARBA00022692"/>
    </source>
</evidence>
<keyword evidence="6 13" id="KW-0732">Signal</keyword>
<keyword evidence="4 11" id="KW-1134">Transmembrane beta strand</keyword>
<evidence type="ECO:0000259" key="15">
    <source>
        <dbReference type="Pfam" id="PF07715"/>
    </source>
</evidence>
<evidence type="ECO:0000256" key="6">
    <source>
        <dbReference type="ARBA" id="ARBA00022729"/>
    </source>
</evidence>
<dbReference type="PROSITE" id="PS52016">
    <property type="entry name" value="TONB_DEPENDENT_REC_3"/>
    <property type="match status" value="1"/>
</dbReference>
<evidence type="ECO:0000313" key="16">
    <source>
        <dbReference type="EMBL" id="MBV6532149.1"/>
    </source>
</evidence>
<dbReference type="Pfam" id="PF00593">
    <property type="entry name" value="TonB_dep_Rec_b-barrel"/>
    <property type="match status" value="1"/>
</dbReference>
<dbReference type="Proteomes" id="UP000732858">
    <property type="component" value="Unassembled WGS sequence"/>
</dbReference>
<dbReference type="PANTHER" id="PTHR30069">
    <property type="entry name" value="TONB-DEPENDENT OUTER MEMBRANE RECEPTOR"/>
    <property type="match status" value="1"/>
</dbReference>
<keyword evidence="7 12" id="KW-0798">TonB box</keyword>
<name>A0A949T1X9_9PAST</name>
<feature type="domain" description="TonB-dependent receptor-like beta-barrel" evidence="14">
    <location>
        <begin position="242"/>
        <end position="671"/>
    </location>
</feature>
<comment type="caution">
    <text evidence="17">The sequence shown here is derived from an EMBL/GenBank/DDBJ whole genome shotgun (WGS) entry which is preliminary data.</text>
</comment>
<evidence type="ECO:0000256" key="10">
    <source>
        <dbReference type="ARBA" id="ARBA00023237"/>
    </source>
</evidence>
<evidence type="ECO:0000256" key="1">
    <source>
        <dbReference type="ARBA" id="ARBA00004571"/>
    </source>
</evidence>
<dbReference type="Gene3D" id="2.170.130.10">
    <property type="entry name" value="TonB-dependent receptor, plug domain"/>
    <property type="match status" value="1"/>
</dbReference>
<evidence type="ECO:0000313" key="19">
    <source>
        <dbReference type="Proteomes" id="UP001196379"/>
    </source>
</evidence>
<dbReference type="InterPro" id="IPR012910">
    <property type="entry name" value="Plug_dom"/>
</dbReference>